<dbReference type="RefSeq" id="WP_090256307.1">
    <property type="nucleotide sequence ID" value="NZ_FMTL01000017.1"/>
</dbReference>
<dbReference type="PANTHER" id="PTHR10629:SF52">
    <property type="entry name" value="DNA (CYTOSINE-5)-METHYLTRANSFERASE 1"/>
    <property type="match status" value="1"/>
</dbReference>
<evidence type="ECO:0000313" key="8">
    <source>
        <dbReference type="Proteomes" id="UP000242418"/>
    </source>
</evidence>
<keyword evidence="2" id="KW-0489">Methyltransferase</keyword>
<dbReference type="InterPro" id="IPR001525">
    <property type="entry name" value="C5_MeTfrase"/>
</dbReference>
<keyword evidence="4" id="KW-0949">S-adenosyl-L-methionine</keyword>
<dbReference type="EMBL" id="FMTL01000017">
    <property type="protein sequence ID" value="SCW90621.1"/>
    <property type="molecule type" value="Genomic_DNA"/>
</dbReference>
<evidence type="ECO:0000256" key="1">
    <source>
        <dbReference type="ARBA" id="ARBA00011975"/>
    </source>
</evidence>
<dbReference type="Proteomes" id="UP000242418">
    <property type="component" value="Unassembled WGS sequence"/>
</dbReference>
<name>A0AB37ZDI5_9PSED</name>
<dbReference type="Gene3D" id="3.90.120.10">
    <property type="entry name" value="DNA Methylase, subunit A, domain 2"/>
    <property type="match status" value="1"/>
</dbReference>
<gene>
    <name evidence="7" type="ORF">SAMN05216370_0162</name>
</gene>
<dbReference type="Gene3D" id="3.40.50.150">
    <property type="entry name" value="Vaccinia Virus protein VP39"/>
    <property type="match status" value="1"/>
</dbReference>
<dbReference type="InterPro" id="IPR029063">
    <property type="entry name" value="SAM-dependent_MTases_sf"/>
</dbReference>
<evidence type="ECO:0000256" key="3">
    <source>
        <dbReference type="ARBA" id="ARBA00022679"/>
    </source>
</evidence>
<evidence type="ECO:0000256" key="5">
    <source>
        <dbReference type="ARBA" id="ARBA00022747"/>
    </source>
</evidence>
<dbReference type="Pfam" id="PF00145">
    <property type="entry name" value="DNA_methylase"/>
    <property type="match status" value="3"/>
</dbReference>
<protein>
    <recommendedName>
        <fullName evidence="1">DNA (cytosine-5-)-methyltransferase</fullName>
        <ecNumber evidence="1">2.1.1.37</ecNumber>
    </recommendedName>
</protein>
<dbReference type="PANTHER" id="PTHR10629">
    <property type="entry name" value="CYTOSINE-SPECIFIC METHYLTRANSFERASE"/>
    <property type="match status" value="1"/>
</dbReference>
<keyword evidence="3" id="KW-0808">Transferase</keyword>
<organism evidence="7 8">
    <name type="scientific">Pseudomonas peli</name>
    <dbReference type="NCBI Taxonomy" id="592361"/>
    <lineage>
        <taxon>Bacteria</taxon>
        <taxon>Pseudomonadati</taxon>
        <taxon>Pseudomonadota</taxon>
        <taxon>Gammaproteobacteria</taxon>
        <taxon>Pseudomonadales</taxon>
        <taxon>Pseudomonadaceae</taxon>
        <taxon>Pseudomonas</taxon>
    </lineage>
</organism>
<reference evidence="7 8" key="1">
    <citation type="submission" date="2016-10" db="EMBL/GenBank/DDBJ databases">
        <authorList>
            <person name="Varghese N."/>
            <person name="Submissions S."/>
        </authorList>
    </citation>
    <scope>NUCLEOTIDE SEQUENCE [LARGE SCALE GENOMIC DNA]</scope>
    <source>
        <strain evidence="7 8">DSM 17833</strain>
    </source>
</reference>
<evidence type="ECO:0000256" key="6">
    <source>
        <dbReference type="ARBA" id="ARBA00047422"/>
    </source>
</evidence>
<dbReference type="GO" id="GO:0003886">
    <property type="term" value="F:DNA (cytosine-5-)-methyltransferase activity"/>
    <property type="evidence" value="ECO:0007669"/>
    <property type="project" value="UniProtKB-EC"/>
</dbReference>
<evidence type="ECO:0000313" key="7">
    <source>
        <dbReference type="EMBL" id="SCW90621.1"/>
    </source>
</evidence>
<dbReference type="SUPFAM" id="SSF53335">
    <property type="entry name" value="S-adenosyl-L-methionine-dependent methyltransferases"/>
    <property type="match status" value="1"/>
</dbReference>
<evidence type="ECO:0000256" key="2">
    <source>
        <dbReference type="ARBA" id="ARBA00022603"/>
    </source>
</evidence>
<proteinExistence type="predicted"/>
<dbReference type="InterPro" id="IPR050390">
    <property type="entry name" value="C5-Methyltransferase"/>
</dbReference>
<comment type="catalytic activity">
    <reaction evidence="6">
        <text>a 2'-deoxycytidine in DNA + S-adenosyl-L-methionine = a 5-methyl-2'-deoxycytidine in DNA + S-adenosyl-L-homocysteine + H(+)</text>
        <dbReference type="Rhea" id="RHEA:13681"/>
        <dbReference type="Rhea" id="RHEA-COMP:11369"/>
        <dbReference type="Rhea" id="RHEA-COMP:11370"/>
        <dbReference type="ChEBI" id="CHEBI:15378"/>
        <dbReference type="ChEBI" id="CHEBI:57856"/>
        <dbReference type="ChEBI" id="CHEBI:59789"/>
        <dbReference type="ChEBI" id="CHEBI:85452"/>
        <dbReference type="ChEBI" id="CHEBI:85454"/>
        <dbReference type="EC" id="2.1.1.37"/>
    </reaction>
</comment>
<dbReference type="EC" id="2.1.1.37" evidence="1"/>
<accession>A0AB37ZDI5</accession>
<dbReference type="GO" id="GO:0003677">
    <property type="term" value="F:DNA binding"/>
    <property type="evidence" value="ECO:0007669"/>
    <property type="project" value="TreeGrafter"/>
</dbReference>
<sequence length="589" mass="64622">MTAALSEHALDSLAQAVHFQTQYKLPLTAADDEIIVDYFCGGGGAGTGLEIGLGRAVAIAKNHDEAAISMHQMNHPQAVHLHTDVFDGDPREEVGGRRVGWFHMSPDCTHHSQAKGGQPRKKAIRDLAWVGVKWAGRVMPRVLSLENVSQLIDWSPLIAKRDKATGRVIKLVPYMSKGKQKSRQVVAAPGERVPVEQQYLIPDPARKGVTWRRFVHQLEGLGYQVEWRILSGCDYGAPTIRKRLYMIARCDGQPIVWPEPSHAENPKPWQQPWRQAHECIDWSIPGQSIFGRAVPYADATLHRVAKGMVKYVLNNADPFIVPIANWSADSVQSIRAPLRTVTAWPRGGSFALVSPVIAPLTHQGGDRTYSPLKPLPTVTAANRGELAAFSAFLAQANGGFNKTPAHDARRPVSTITKTGSQQQLITAHLATLRKNCIGRGVDEPLATITAGAEHHALVEYTLSPDHEAGALRVAAFLMQYYSEGGQWGALDKPLNTITTKDRLALVTVHLDGAAYVIVDIRLRMLQPHELFRAQGFPANYVIDRGHDGRPFTKTQMVRFCGNSVCPPVMAALAAANDPWRHSVLAEMAA</sequence>
<dbReference type="GO" id="GO:0044027">
    <property type="term" value="P:negative regulation of gene expression via chromosomal CpG island methylation"/>
    <property type="evidence" value="ECO:0007669"/>
    <property type="project" value="TreeGrafter"/>
</dbReference>
<dbReference type="AlphaFoldDB" id="A0AB37ZDI5"/>
<dbReference type="GO" id="GO:0032259">
    <property type="term" value="P:methylation"/>
    <property type="evidence" value="ECO:0007669"/>
    <property type="project" value="UniProtKB-KW"/>
</dbReference>
<keyword evidence="5" id="KW-0680">Restriction system</keyword>
<dbReference type="GO" id="GO:0009307">
    <property type="term" value="P:DNA restriction-modification system"/>
    <property type="evidence" value="ECO:0007669"/>
    <property type="project" value="UniProtKB-KW"/>
</dbReference>
<keyword evidence="8" id="KW-1185">Reference proteome</keyword>
<comment type="caution">
    <text evidence="7">The sequence shown here is derived from an EMBL/GenBank/DDBJ whole genome shotgun (WGS) entry which is preliminary data.</text>
</comment>
<evidence type="ECO:0000256" key="4">
    <source>
        <dbReference type="ARBA" id="ARBA00022691"/>
    </source>
</evidence>